<dbReference type="EMBL" id="JAYKXP010000366">
    <property type="protein sequence ID" value="KAK7014433.1"/>
    <property type="molecule type" value="Genomic_DNA"/>
</dbReference>
<reference evidence="2 3" key="1">
    <citation type="submission" date="2024-01" db="EMBL/GenBank/DDBJ databases">
        <title>A draft genome for a cacao thread blight-causing isolate of Paramarasmius palmivorus.</title>
        <authorList>
            <person name="Baruah I.K."/>
            <person name="Bukari Y."/>
            <person name="Amoako-Attah I."/>
            <person name="Meinhardt L.W."/>
            <person name="Bailey B.A."/>
            <person name="Cohen S.P."/>
        </authorList>
    </citation>
    <scope>NUCLEOTIDE SEQUENCE [LARGE SCALE GENOMIC DNA]</scope>
    <source>
        <strain evidence="2 3">GH-12</strain>
    </source>
</reference>
<gene>
    <name evidence="2" type="ORF">VNI00_019365</name>
</gene>
<feature type="non-terminal residue" evidence="2">
    <location>
        <position position="1"/>
    </location>
</feature>
<protein>
    <submittedName>
        <fullName evidence="2">Uncharacterized protein</fullName>
    </submittedName>
</protein>
<dbReference type="Proteomes" id="UP001383192">
    <property type="component" value="Unassembled WGS sequence"/>
</dbReference>
<proteinExistence type="predicted"/>
<evidence type="ECO:0000313" key="2">
    <source>
        <dbReference type="EMBL" id="KAK7014433.1"/>
    </source>
</evidence>
<evidence type="ECO:0000313" key="3">
    <source>
        <dbReference type="Proteomes" id="UP001383192"/>
    </source>
</evidence>
<sequence>TAGPEPSLNLTPPTPPTPLTPLTPLAPPTLGAWLRNQSNSTPPSPNIDIELPSYSDYSRAVSPIILTPDDTNGPNPLQEATRSIPPWISSTYTGLPWGFVPMTLEPVQPPDVPLSETQAPVPIVSADVDEDLLLSPNMLGLKMFNDNIPGS</sequence>
<feature type="compositionally biased region" description="Low complexity" evidence="1">
    <location>
        <begin position="1"/>
        <end position="11"/>
    </location>
</feature>
<dbReference type="AlphaFoldDB" id="A0AAW0APR2"/>
<name>A0AAW0APR2_9AGAR</name>
<organism evidence="2 3">
    <name type="scientific">Paramarasmius palmivorus</name>
    <dbReference type="NCBI Taxonomy" id="297713"/>
    <lineage>
        <taxon>Eukaryota</taxon>
        <taxon>Fungi</taxon>
        <taxon>Dikarya</taxon>
        <taxon>Basidiomycota</taxon>
        <taxon>Agaricomycotina</taxon>
        <taxon>Agaricomycetes</taxon>
        <taxon>Agaricomycetidae</taxon>
        <taxon>Agaricales</taxon>
        <taxon>Marasmiineae</taxon>
        <taxon>Marasmiaceae</taxon>
        <taxon>Paramarasmius</taxon>
    </lineage>
</organism>
<evidence type="ECO:0000256" key="1">
    <source>
        <dbReference type="SAM" id="MobiDB-lite"/>
    </source>
</evidence>
<keyword evidence="3" id="KW-1185">Reference proteome</keyword>
<feature type="region of interest" description="Disordered" evidence="1">
    <location>
        <begin position="1"/>
        <end position="51"/>
    </location>
</feature>
<accession>A0AAW0APR2</accession>
<comment type="caution">
    <text evidence="2">The sequence shown here is derived from an EMBL/GenBank/DDBJ whole genome shotgun (WGS) entry which is preliminary data.</text>
</comment>
<feature type="compositionally biased region" description="Pro residues" evidence="1">
    <location>
        <begin position="12"/>
        <end position="27"/>
    </location>
</feature>